<dbReference type="Proteomes" id="UP000247569">
    <property type="component" value="Unassembled WGS sequence"/>
</dbReference>
<evidence type="ECO:0000313" key="5">
    <source>
        <dbReference type="EMBL" id="PXX69275.1"/>
    </source>
</evidence>
<evidence type="ECO:0000259" key="4">
    <source>
        <dbReference type="Pfam" id="PF08545"/>
    </source>
</evidence>
<dbReference type="Gene3D" id="3.40.47.10">
    <property type="match status" value="2"/>
</dbReference>
<dbReference type="Pfam" id="PF08545">
    <property type="entry name" value="ACP_syn_III"/>
    <property type="match status" value="1"/>
</dbReference>
<dbReference type="InterPro" id="IPR016039">
    <property type="entry name" value="Thiolase-like"/>
</dbReference>
<dbReference type="SUPFAM" id="SSF53901">
    <property type="entry name" value="Thiolase-like"/>
    <property type="match status" value="1"/>
</dbReference>
<dbReference type="PANTHER" id="PTHR34069">
    <property type="entry name" value="3-OXOACYL-[ACYL-CARRIER-PROTEIN] SYNTHASE 3"/>
    <property type="match status" value="1"/>
</dbReference>
<proteinExistence type="predicted"/>
<keyword evidence="6" id="KW-1185">Reference proteome</keyword>
<protein>
    <submittedName>
        <fullName evidence="5">3-oxoacyl-[acyl-carrier-protein] synthase-3</fullName>
    </submittedName>
</protein>
<dbReference type="PANTHER" id="PTHR34069:SF2">
    <property type="entry name" value="BETA-KETOACYL-[ACYL-CARRIER-PROTEIN] SYNTHASE III"/>
    <property type="match status" value="1"/>
</dbReference>
<evidence type="ECO:0000256" key="1">
    <source>
        <dbReference type="ARBA" id="ARBA00022679"/>
    </source>
</evidence>
<evidence type="ECO:0000256" key="2">
    <source>
        <dbReference type="ARBA" id="ARBA00023315"/>
    </source>
</evidence>
<gene>
    <name evidence="5" type="ORF">DFR70_102964</name>
</gene>
<dbReference type="GO" id="GO:0044550">
    <property type="term" value="P:secondary metabolite biosynthetic process"/>
    <property type="evidence" value="ECO:0007669"/>
    <property type="project" value="TreeGrafter"/>
</dbReference>
<dbReference type="GO" id="GO:0006633">
    <property type="term" value="P:fatty acid biosynthetic process"/>
    <property type="evidence" value="ECO:0007669"/>
    <property type="project" value="InterPro"/>
</dbReference>
<reference evidence="5 6" key="1">
    <citation type="submission" date="2018-05" db="EMBL/GenBank/DDBJ databases">
        <title>Genomic Encyclopedia of Type Strains, Phase IV (KMG-IV): sequencing the most valuable type-strain genomes for metagenomic binning, comparative biology and taxonomic classification.</title>
        <authorList>
            <person name="Goeker M."/>
        </authorList>
    </citation>
    <scope>NUCLEOTIDE SEQUENCE [LARGE SCALE GENOMIC DNA]</scope>
    <source>
        <strain evidence="5 6">DSM 44704</strain>
    </source>
</reference>
<comment type="caution">
    <text evidence="5">The sequence shown here is derived from an EMBL/GenBank/DDBJ whole genome shotgun (WGS) entry which is preliminary data.</text>
</comment>
<evidence type="ECO:0000313" key="6">
    <source>
        <dbReference type="Proteomes" id="UP000247569"/>
    </source>
</evidence>
<feature type="domain" description="Beta-ketoacyl-[acyl-carrier-protein] synthase III N-terminal" evidence="4">
    <location>
        <begin position="135"/>
        <end position="221"/>
    </location>
</feature>
<dbReference type="AlphaFoldDB" id="A0A318K837"/>
<evidence type="ECO:0000259" key="3">
    <source>
        <dbReference type="Pfam" id="PF08541"/>
    </source>
</evidence>
<organism evidence="5 6">
    <name type="scientific">Nocardia tenerifensis</name>
    <dbReference type="NCBI Taxonomy" id="228006"/>
    <lineage>
        <taxon>Bacteria</taxon>
        <taxon>Bacillati</taxon>
        <taxon>Actinomycetota</taxon>
        <taxon>Actinomycetes</taxon>
        <taxon>Mycobacteriales</taxon>
        <taxon>Nocardiaceae</taxon>
        <taxon>Nocardia</taxon>
    </lineage>
</organism>
<name>A0A318K837_9NOCA</name>
<dbReference type="Pfam" id="PF08541">
    <property type="entry name" value="ACP_syn_III_C"/>
    <property type="match status" value="1"/>
</dbReference>
<sequence>MTGPGRAHATDQWNGEALRRTRFESIGRYTPETVRSTAELVAGLGVPGITDLELLTGVENRRVCASGPDGDESSFDLAVRAIEDCLRHSDYTAAELDIIVSGSIIRTRRRGIHCGAPPFALMLRNAIGAHRARCLDVSNACAGMITGVLVLDRMIKAGVVRNGLVVSGEQLSPAAETAVREISTRTDPQFAALTLGDAGVAVVMDDRGDDDDEIHHVELMTLAEGAELCLGMPSNRSNGIALYTDTRTMQSDAHYRQGLDRLATVAASTGQGRSGANFDFCIYHQFSEPAIDHLHEMAGQRFGAPVPTSLKVLRDYGNTGSTSHFLVLHEHLRQQRIPKGSKLLMFAQASGIVGGGLAATVSRLEA</sequence>
<keyword evidence="2" id="KW-0012">Acyltransferase</keyword>
<feature type="domain" description="Beta-ketoacyl-[acyl-carrier-protein] synthase III C-terminal" evidence="3">
    <location>
        <begin position="277"/>
        <end position="358"/>
    </location>
</feature>
<accession>A0A318K837</accession>
<dbReference type="GO" id="GO:0004315">
    <property type="term" value="F:3-oxoacyl-[acyl-carrier-protein] synthase activity"/>
    <property type="evidence" value="ECO:0007669"/>
    <property type="project" value="InterPro"/>
</dbReference>
<dbReference type="InterPro" id="IPR013751">
    <property type="entry name" value="ACP_syn_III_N"/>
</dbReference>
<dbReference type="InterPro" id="IPR013747">
    <property type="entry name" value="ACP_syn_III_C"/>
</dbReference>
<dbReference type="EMBL" id="QJKF01000002">
    <property type="protein sequence ID" value="PXX69275.1"/>
    <property type="molecule type" value="Genomic_DNA"/>
</dbReference>
<keyword evidence="1" id="KW-0808">Transferase</keyword>